<evidence type="ECO:0000313" key="3">
    <source>
        <dbReference type="Proteomes" id="UP000069850"/>
    </source>
</evidence>
<evidence type="ECO:0000256" key="1">
    <source>
        <dbReference type="SAM" id="MobiDB-lite"/>
    </source>
</evidence>
<dbReference type="Proteomes" id="UP000069850">
    <property type="component" value="Chromosome 1"/>
</dbReference>
<sequence length="33" mass="3426">MEVILSPWGVPARGSRTSGGKNGAVSPVVEHYS</sequence>
<name>A0A0X3BN57_9EURY</name>
<dbReference type="AlphaFoldDB" id="A0A0X3BN57"/>
<feature type="region of interest" description="Disordered" evidence="1">
    <location>
        <begin position="1"/>
        <end position="33"/>
    </location>
</feature>
<dbReference type="EMBL" id="LT158599">
    <property type="protein sequence ID" value="CVK33024.1"/>
    <property type="molecule type" value="Genomic_DNA"/>
</dbReference>
<gene>
    <name evidence="2" type="ORF">MMAB1_1811</name>
</gene>
<accession>A0A0X3BN57</accession>
<proteinExistence type="predicted"/>
<reference evidence="2 3" key="1">
    <citation type="submission" date="2016-01" db="EMBL/GenBank/DDBJ databases">
        <authorList>
            <person name="Manzoor S."/>
        </authorList>
    </citation>
    <scope>NUCLEOTIDE SEQUENCE [LARGE SCALE GENOMIC DNA]</scope>
    <source>
        <strain evidence="2">Methanoculleus sp MAB1</strain>
    </source>
</reference>
<dbReference type="KEGG" id="mema:MMAB1_1811"/>
<protein>
    <submittedName>
        <fullName evidence="2">Uncharacterized protein</fullName>
    </submittedName>
</protein>
<organism evidence="2 3">
    <name type="scientific">Methanoculleus bourgensis</name>
    <dbReference type="NCBI Taxonomy" id="83986"/>
    <lineage>
        <taxon>Archaea</taxon>
        <taxon>Methanobacteriati</taxon>
        <taxon>Methanobacteriota</taxon>
        <taxon>Stenosarchaea group</taxon>
        <taxon>Methanomicrobia</taxon>
        <taxon>Methanomicrobiales</taxon>
        <taxon>Methanomicrobiaceae</taxon>
        <taxon>Methanoculleus</taxon>
    </lineage>
</organism>
<evidence type="ECO:0000313" key="2">
    <source>
        <dbReference type="EMBL" id="CVK33024.1"/>
    </source>
</evidence>